<sequence length="974" mass="109125">MSSGKRKRPSADDYFSPPPPNHLLQRGSSEAGSMRSYDRFDNSPAADSRPRNHSPNFSRARDDPYAGRSADRKYSGGSRYDSRDRRRSDSPERRPRITPRSPEPSYNTRSYQPRYSDRGSIVQSRDRSDTKDSPRRPSTYDDHSSSATPQPQSVGGLGSDLPASLNTHSHPTDHEGRTSFQTEADTMNTPNVAAANTRGGGTSSNSLITALADVLADLTKQTTKQVIYTLERESARRKLDECKLEKEKSESFFSSYPNVAEQKKAGLAQAEKDYQSINQKLVNIETEMVKAATVFATKVVTSNIGSVSSVGAIEPLRTKYSQLEKAFHELKAENDEQKRELLSFKEDSKKLREASDAHTINIQTLQDKTSTDVPGRLDSVEQSLKQVNFLVDGPQSVLQQFNSLSEKHDRSVENLKTSIEGIKSNQDTIVNSTGVANSDLKPLRSISEKHNQDMEIIQNSMKEHQTRYDELVITTNSACSDLKKSLEPLKYIPTELGQAKEDIAKANETIQQQATELSKYVQNAARQDDRIELLCTDLAQLSHTTTGENENSLQNLVSISMDNERRHHDKFEEIQKSISSMRTQLESLMQQLLSLEKVDIRANPEYASEGAQADVNKHPISSPLDYKVASLEKQLRFLVSDADTEKDAFAAQIQSIRASLAALENKSRAGGDSTHLSAELHKLTQKYDEMSRGRESDMNIIVENIENQATRIESFESSLHEIKTARAKETEQVSAEEAKQMSNLIKRVEAELYDPANTNGLQAHISRLKGEVDSLWVSYSSLDERTNNINTRDMATHILSQVNPNMHNMETRFNQLSRGLEELQSQLKAMKDSGPPVGGHKSSYQQPMPETTITPNSLREQSRGPSRTEMDDYSKQLVMIWRHIREIRRELGLVKEGSSSSKRTLPNLNETTITRSGLSSRQPSLQRSGSESSARRVMSATPNYGFTRKKSSNHATEIQDEESHPDVFVGDDFD</sequence>
<feature type="region of interest" description="Disordered" evidence="2">
    <location>
        <begin position="1"/>
        <end position="186"/>
    </location>
</feature>
<dbReference type="EMBL" id="JBFCZG010000006">
    <property type="protein sequence ID" value="KAL3421280.1"/>
    <property type="molecule type" value="Genomic_DNA"/>
</dbReference>
<feature type="compositionally biased region" description="Basic and acidic residues" evidence="2">
    <location>
        <begin position="124"/>
        <end position="144"/>
    </location>
</feature>
<dbReference type="Proteomes" id="UP001629113">
    <property type="component" value="Unassembled WGS sequence"/>
</dbReference>
<reference evidence="3 4" key="1">
    <citation type="submission" date="2024-06" db="EMBL/GenBank/DDBJ databases">
        <title>Complete genome of Phlyctema vagabunda strain 19-DSS-EL-015.</title>
        <authorList>
            <person name="Fiorenzani C."/>
        </authorList>
    </citation>
    <scope>NUCLEOTIDE SEQUENCE [LARGE SCALE GENOMIC DNA]</scope>
    <source>
        <strain evidence="3 4">19-DSS-EL-015</strain>
    </source>
</reference>
<proteinExistence type="predicted"/>
<feature type="coiled-coil region" evidence="1">
    <location>
        <begin position="260"/>
        <end position="287"/>
    </location>
</feature>
<evidence type="ECO:0000313" key="3">
    <source>
        <dbReference type="EMBL" id="KAL3421280.1"/>
    </source>
</evidence>
<feature type="coiled-coil region" evidence="1">
    <location>
        <begin position="313"/>
        <end position="354"/>
    </location>
</feature>
<feature type="coiled-coil region" evidence="1">
    <location>
        <begin position="571"/>
        <end position="598"/>
    </location>
</feature>
<evidence type="ECO:0000256" key="2">
    <source>
        <dbReference type="SAM" id="MobiDB-lite"/>
    </source>
</evidence>
<feature type="compositionally biased region" description="Polar residues" evidence="2">
    <location>
        <begin position="897"/>
        <end position="932"/>
    </location>
</feature>
<evidence type="ECO:0000256" key="1">
    <source>
        <dbReference type="SAM" id="Coils"/>
    </source>
</evidence>
<feature type="region of interest" description="Disordered" evidence="2">
    <location>
        <begin position="830"/>
        <end position="871"/>
    </location>
</feature>
<feature type="compositionally biased region" description="Basic and acidic residues" evidence="2">
    <location>
        <begin position="59"/>
        <end position="95"/>
    </location>
</feature>
<feature type="coiled-coil region" evidence="1">
    <location>
        <begin position="496"/>
        <end position="523"/>
    </location>
</feature>
<organism evidence="3 4">
    <name type="scientific">Phlyctema vagabunda</name>
    <dbReference type="NCBI Taxonomy" id="108571"/>
    <lineage>
        <taxon>Eukaryota</taxon>
        <taxon>Fungi</taxon>
        <taxon>Dikarya</taxon>
        <taxon>Ascomycota</taxon>
        <taxon>Pezizomycotina</taxon>
        <taxon>Leotiomycetes</taxon>
        <taxon>Helotiales</taxon>
        <taxon>Dermateaceae</taxon>
        <taxon>Phlyctema</taxon>
    </lineage>
</organism>
<protein>
    <submittedName>
        <fullName evidence="3">Uncharacterized protein</fullName>
    </submittedName>
</protein>
<accession>A0ABR4PDD2</accession>
<gene>
    <name evidence="3" type="ORF">PVAG01_07725</name>
</gene>
<name>A0ABR4PDD2_9HELO</name>
<feature type="region of interest" description="Disordered" evidence="2">
    <location>
        <begin position="895"/>
        <end position="974"/>
    </location>
</feature>
<feature type="compositionally biased region" description="Polar residues" evidence="2">
    <location>
        <begin position="842"/>
        <end position="859"/>
    </location>
</feature>
<comment type="caution">
    <text evidence="3">The sequence shown here is derived from an EMBL/GenBank/DDBJ whole genome shotgun (WGS) entry which is preliminary data.</text>
</comment>
<keyword evidence="4" id="KW-1185">Reference proteome</keyword>
<feature type="compositionally biased region" description="Basic and acidic residues" evidence="2">
    <location>
        <begin position="860"/>
        <end position="871"/>
    </location>
</feature>
<keyword evidence="1" id="KW-0175">Coiled coil</keyword>
<evidence type="ECO:0000313" key="4">
    <source>
        <dbReference type="Proteomes" id="UP001629113"/>
    </source>
</evidence>
<feature type="compositionally biased region" description="Polar residues" evidence="2">
    <location>
        <begin position="104"/>
        <end position="113"/>
    </location>
</feature>
<dbReference type="SUPFAM" id="SSF57997">
    <property type="entry name" value="Tropomyosin"/>
    <property type="match status" value="1"/>
</dbReference>